<proteinExistence type="predicted"/>
<comment type="caution">
    <text evidence="2">The sequence shown here is derived from an EMBL/GenBank/DDBJ whole genome shotgun (WGS) entry which is preliminary data.</text>
</comment>
<evidence type="ECO:0000256" key="1">
    <source>
        <dbReference type="SAM" id="MobiDB-lite"/>
    </source>
</evidence>
<feature type="region of interest" description="Disordered" evidence="1">
    <location>
        <begin position="213"/>
        <end position="232"/>
    </location>
</feature>
<feature type="region of interest" description="Disordered" evidence="1">
    <location>
        <begin position="1"/>
        <end position="74"/>
    </location>
</feature>
<name>A0AAV1VNS8_9STRA</name>
<feature type="compositionally biased region" description="Low complexity" evidence="1">
    <location>
        <begin position="16"/>
        <end position="29"/>
    </location>
</feature>
<reference evidence="2" key="1">
    <citation type="submission" date="2024-01" db="EMBL/GenBank/DDBJ databases">
        <authorList>
            <person name="Webb A."/>
        </authorList>
    </citation>
    <scope>NUCLEOTIDE SEQUENCE</scope>
    <source>
        <strain evidence="2">Pm1</strain>
    </source>
</reference>
<dbReference type="Proteomes" id="UP001162060">
    <property type="component" value="Unassembled WGS sequence"/>
</dbReference>
<evidence type="ECO:0000313" key="3">
    <source>
        <dbReference type="Proteomes" id="UP001162060"/>
    </source>
</evidence>
<accession>A0AAV1VNS8</accession>
<dbReference type="AlphaFoldDB" id="A0AAV1VNS8"/>
<gene>
    <name evidence="2" type="ORF">PM001_LOCUS33126</name>
</gene>
<evidence type="ECO:0000313" key="2">
    <source>
        <dbReference type="EMBL" id="CAK7947976.1"/>
    </source>
</evidence>
<sequence>MRFWWPGWEPRERSLSSDSECSTDSHSSLASDASFYDASSVAETDLGGELPPLPDDTQPVTGEEEGQSDLKLFPDNSTTVFSQAKGRNCLGTVAVGLGLGVPNFTPDITTELPGNAPCAGERAPSPRGGDADLCTETLGTCCEHASPSASQVFARAEVSVARKAPRSQAPILGAIIVREEARRSPVGTSEGTFDNILGLSIGVAAIQENIQDNAQDSSGQDGIVSAGLTETTSAPPASSARVWLQQCPRVHAFPPHPLKTPERLLAYPAGRASRCPIGYRFKASKISRATAPRVLAGSSRVRTHVLRLLSPIRAPS</sequence>
<protein>
    <submittedName>
        <fullName evidence="2">Uncharacterized protein</fullName>
    </submittedName>
</protein>
<dbReference type="EMBL" id="CAKLBY020000390">
    <property type="protein sequence ID" value="CAK7947976.1"/>
    <property type="molecule type" value="Genomic_DNA"/>
</dbReference>
<organism evidence="2 3">
    <name type="scientific">Peronospora matthiolae</name>
    <dbReference type="NCBI Taxonomy" id="2874970"/>
    <lineage>
        <taxon>Eukaryota</taxon>
        <taxon>Sar</taxon>
        <taxon>Stramenopiles</taxon>
        <taxon>Oomycota</taxon>
        <taxon>Peronosporomycetes</taxon>
        <taxon>Peronosporales</taxon>
        <taxon>Peronosporaceae</taxon>
        <taxon>Peronospora</taxon>
    </lineage>
</organism>